<gene>
    <name evidence="1" type="ORF">LCGC14_2710650</name>
</gene>
<name>A0A0F8ZD27_9ZZZZ</name>
<proteinExistence type="predicted"/>
<comment type="caution">
    <text evidence="1">The sequence shown here is derived from an EMBL/GenBank/DDBJ whole genome shotgun (WGS) entry which is preliminary data.</text>
</comment>
<dbReference type="AlphaFoldDB" id="A0A0F8ZD27"/>
<organism evidence="1">
    <name type="scientific">marine sediment metagenome</name>
    <dbReference type="NCBI Taxonomy" id="412755"/>
    <lineage>
        <taxon>unclassified sequences</taxon>
        <taxon>metagenomes</taxon>
        <taxon>ecological metagenomes</taxon>
    </lineage>
</organism>
<protein>
    <submittedName>
        <fullName evidence="1">Uncharacterized protein</fullName>
    </submittedName>
</protein>
<accession>A0A0F8ZD27</accession>
<dbReference type="EMBL" id="LAZR01048550">
    <property type="protein sequence ID" value="KKK91668.1"/>
    <property type="molecule type" value="Genomic_DNA"/>
</dbReference>
<reference evidence="1" key="1">
    <citation type="journal article" date="2015" name="Nature">
        <title>Complex archaea that bridge the gap between prokaryotes and eukaryotes.</title>
        <authorList>
            <person name="Spang A."/>
            <person name="Saw J.H."/>
            <person name="Jorgensen S.L."/>
            <person name="Zaremba-Niedzwiedzka K."/>
            <person name="Martijn J."/>
            <person name="Lind A.E."/>
            <person name="van Eijk R."/>
            <person name="Schleper C."/>
            <person name="Guy L."/>
            <person name="Ettema T.J."/>
        </authorList>
    </citation>
    <scope>NUCLEOTIDE SEQUENCE</scope>
</reference>
<sequence length="23" mass="2351">MSPTLHNRGVRALVAFAVAGLLG</sequence>
<evidence type="ECO:0000313" key="1">
    <source>
        <dbReference type="EMBL" id="KKK91668.1"/>
    </source>
</evidence>
<feature type="non-terminal residue" evidence="1">
    <location>
        <position position="23"/>
    </location>
</feature>